<dbReference type="OrthoDB" id="9820676at2"/>
<organism evidence="2 3">
    <name type="scientific">Pleionea mediterranea</name>
    <dbReference type="NCBI Taxonomy" id="523701"/>
    <lineage>
        <taxon>Bacteria</taxon>
        <taxon>Pseudomonadati</taxon>
        <taxon>Pseudomonadota</taxon>
        <taxon>Gammaproteobacteria</taxon>
        <taxon>Oceanospirillales</taxon>
        <taxon>Pleioneaceae</taxon>
        <taxon>Pleionea</taxon>
    </lineage>
</organism>
<name>A0A316FJJ4_9GAMM</name>
<evidence type="ECO:0000313" key="2">
    <source>
        <dbReference type="EMBL" id="PWK48463.1"/>
    </source>
</evidence>
<keyword evidence="3" id="KW-1185">Reference proteome</keyword>
<evidence type="ECO:0000259" key="1">
    <source>
        <dbReference type="Pfam" id="PF08668"/>
    </source>
</evidence>
<accession>A0A316FJJ4</accession>
<dbReference type="Gene3D" id="1.10.3210.10">
    <property type="entry name" value="Hypothetical protein af1432"/>
    <property type="match status" value="1"/>
</dbReference>
<comment type="caution">
    <text evidence="2">The sequence shown here is derived from an EMBL/GenBank/DDBJ whole genome shotgun (WGS) entry which is preliminary data.</text>
</comment>
<dbReference type="RefSeq" id="WP_109764138.1">
    <property type="nucleotide sequence ID" value="NZ_QGGU01000009.1"/>
</dbReference>
<protein>
    <submittedName>
        <fullName evidence="2">HDOD domain-containing protein</fullName>
    </submittedName>
</protein>
<dbReference type="Proteomes" id="UP000245790">
    <property type="component" value="Unassembled WGS sequence"/>
</dbReference>
<dbReference type="InterPro" id="IPR013976">
    <property type="entry name" value="HDOD"/>
</dbReference>
<proteinExistence type="predicted"/>
<evidence type="ECO:0000313" key="3">
    <source>
        <dbReference type="Proteomes" id="UP000245790"/>
    </source>
</evidence>
<reference evidence="2 3" key="1">
    <citation type="submission" date="2018-05" db="EMBL/GenBank/DDBJ databases">
        <title>Genomic Encyclopedia of Type Strains, Phase IV (KMG-IV): sequencing the most valuable type-strain genomes for metagenomic binning, comparative biology and taxonomic classification.</title>
        <authorList>
            <person name="Goeker M."/>
        </authorList>
    </citation>
    <scope>NUCLEOTIDE SEQUENCE [LARGE SCALE GENOMIC DNA]</scope>
    <source>
        <strain evidence="2 3">DSM 25350</strain>
    </source>
</reference>
<gene>
    <name evidence="2" type="ORF">C8D97_10912</name>
</gene>
<dbReference type="AlphaFoldDB" id="A0A316FJJ4"/>
<dbReference type="Pfam" id="PF08668">
    <property type="entry name" value="HDOD"/>
    <property type="match status" value="1"/>
</dbReference>
<feature type="domain" description="HDOD" evidence="1">
    <location>
        <begin position="29"/>
        <end position="197"/>
    </location>
</feature>
<dbReference type="SUPFAM" id="SSF55781">
    <property type="entry name" value="GAF domain-like"/>
    <property type="match status" value="1"/>
</dbReference>
<dbReference type="SUPFAM" id="SSF109604">
    <property type="entry name" value="HD-domain/PDEase-like"/>
    <property type="match status" value="1"/>
</dbReference>
<dbReference type="EMBL" id="QGGU01000009">
    <property type="protein sequence ID" value="PWK48463.1"/>
    <property type="molecule type" value="Genomic_DNA"/>
</dbReference>
<sequence>MSKNLSYSTQSLLHKFNEFQLPVSCDLENVKSVINQPGASTSDIISLTRHDPVFCLYAQKLAGERQKKRAGEVSGLTHALSLLGVDGVRQLVARLAIPEKHKYPELKQVLAESVLASSIAAKLAELKGSPIHENETSALFSRTTEWLMYWLHPRKSWQLRRMFYRRPFSADHVSEILFNFKYSHLQQQVAESFHLPYLNQRLANFYFFKDTRELLTAVRLHRQKQLLLEDCSRSFRLKIGAPEMLPVVANRLAQAVCSPWLRNAWGRWLDIACIHTHKSKKKIQKCVLSACREMIEQGVDFQQFFPTSALLNNASETPYQGYMVNRKKVRTKVLSALNALELEKGSAKKQSKAIKSKPLKKSLSDTLTDSSRESSVENLTDTLSESLDSKKTTMEAIYLQSQINKIRAYCRQLTDKPERFNNTKQVLQKSLTELVESTPIERVAFLVIQPNGKILNYLSTRAKKLSAGSQVDEPELDLTTTFKQTPIWYKFTQKASFLCFEKVKHAKYWSQLPDAIDSDERVNLFLFNSLAYGGQVRAFLYADMALSQQLPSEELMKDFRRLARALSVALRYHRTQKAHS</sequence>